<dbReference type="Proteomes" id="UP000673691">
    <property type="component" value="Unassembled WGS sequence"/>
</dbReference>
<dbReference type="EMBL" id="JAEFCI010003543">
    <property type="protein sequence ID" value="KAG5461508.1"/>
    <property type="molecule type" value="Genomic_DNA"/>
</dbReference>
<proteinExistence type="predicted"/>
<reference evidence="1 2" key="1">
    <citation type="journal article" name="Sci. Rep.">
        <title>Genome-scale phylogenetic analyses confirm Olpidium as the closest living zoosporic fungus to the non-flagellated, terrestrial fungi.</title>
        <authorList>
            <person name="Chang Y."/>
            <person name="Rochon D."/>
            <person name="Sekimoto S."/>
            <person name="Wang Y."/>
            <person name="Chovatia M."/>
            <person name="Sandor L."/>
            <person name="Salamov A."/>
            <person name="Grigoriev I.V."/>
            <person name="Stajich J.E."/>
            <person name="Spatafora J.W."/>
        </authorList>
    </citation>
    <scope>NUCLEOTIDE SEQUENCE [LARGE SCALE GENOMIC DNA]</scope>
    <source>
        <strain evidence="1">S191</strain>
    </source>
</reference>
<evidence type="ECO:0000313" key="2">
    <source>
        <dbReference type="Proteomes" id="UP000673691"/>
    </source>
</evidence>
<comment type="caution">
    <text evidence="1">The sequence shown here is derived from an EMBL/GenBank/DDBJ whole genome shotgun (WGS) entry which is preliminary data.</text>
</comment>
<keyword evidence="2" id="KW-1185">Reference proteome</keyword>
<gene>
    <name evidence="1" type="ORF">BJ554DRAFT_6284</name>
</gene>
<accession>A0A8H7ZYT6</accession>
<protein>
    <submittedName>
        <fullName evidence="1">Uncharacterized protein</fullName>
    </submittedName>
</protein>
<evidence type="ECO:0000313" key="1">
    <source>
        <dbReference type="EMBL" id="KAG5461508.1"/>
    </source>
</evidence>
<name>A0A8H7ZYT6_9FUNG</name>
<sequence length="59" mass="6478">MYRSTPTPPVRSQGFPFALDAPVRPRDLSLDLEALRSISMLFARFSLLFGPPIEGGPST</sequence>
<organism evidence="1 2">
    <name type="scientific">Olpidium bornovanus</name>
    <dbReference type="NCBI Taxonomy" id="278681"/>
    <lineage>
        <taxon>Eukaryota</taxon>
        <taxon>Fungi</taxon>
        <taxon>Fungi incertae sedis</taxon>
        <taxon>Olpidiomycota</taxon>
        <taxon>Olpidiomycotina</taxon>
        <taxon>Olpidiomycetes</taxon>
        <taxon>Olpidiales</taxon>
        <taxon>Olpidiaceae</taxon>
        <taxon>Olpidium</taxon>
    </lineage>
</organism>
<dbReference type="AlphaFoldDB" id="A0A8H7ZYT6"/>